<keyword evidence="2" id="KW-0812">Transmembrane</keyword>
<dbReference type="EMBL" id="JBBXMP010000189">
    <property type="protein sequence ID" value="KAL0060154.1"/>
    <property type="molecule type" value="Genomic_DNA"/>
</dbReference>
<organism evidence="4 5">
    <name type="scientific">Marasmius tenuissimus</name>
    <dbReference type="NCBI Taxonomy" id="585030"/>
    <lineage>
        <taxon>Eukaryota</taxon>
        <taxon>Fungi</taxon>
        <taxon>Dikarya</taxon>
        <taxon>Basidiomycota</taxon>
        <taxon>Agaricomycotina</taxon>
        <taxon>Agaricomycetes</taxon>
        <taxon>Agaricomycetidae</taxon>
        <taxon>Agaricales</taxon>
        <taxon>Marasmiineae</taxon>
        <taxon>Marasmiaceae</taxon>
        <taxon>Marasmius</taxon>
    </lineage>
</organism>
<reference evidence="4 5" key="1">
    <citation type="submission" date="2024-05" db="EMBL/GenBank/DDBJ databases">
        <title>A draft genome resource for the thread blight pathogen Marasmius tenuissimus strain MS-2.</title>
        <authorList>
            <person name="Yulfo-Soto G.E."/>
            <person name="Baruah I.K."/>
            <person name="Amoako-Attah I."/>
            <person name="Bukari Y."/>
            <person name="Meinhardt L.W."/>
            <person name="Bailey B.A."/>
            <person name="Cohen S.P."/>
        </authorList>
    </citation>
    <scope>NUCLEOTIDE SEQUENCE [LARGE SCALE GENOMIC DNA]</scope>
    <source>
        <strain evidence="4 5">MS-2</strain>
    </source>
</reference>
<feature type="region of interest" description="Disordered" evidence="1">
    <location>
        <begin position="228"/>
        <end position="262"/>
    </location>
</feature>
<accession>A0ABR2ZG62</accession>
<keyword evidence="5" id="KW-1185">Reference proteome</keyword>
<gene>
    <name evidence="4" type="ORF">AAF712_013048</name>
</gene>
<evidence type="ECO:0000313" key="5">
    <source>
        <dbReference type="Proteomes" id="UP001437256"/>
    </source>
</evidence>
<feature type="signal peptide" evidence="3">
    <location>
        <begin position="1"/>
        <end position="16"/>
    </location>
</feature>
<evidence type="ECO:0000256" key="3">
    <source>
        <dbReference type="SAM" id="SignalP"/>
    </source>
</evidence>
<name>A0ABR2ZG62_9AGAR</name>
<comment type="caution">
    <text evidence="4">The sequence shown here is derived from an EMBL/GenBank/DDBJ whole genome shotgun (WGS) entry which is preliminary data.</text>
</comment>
<evidence type="ECO:0000256" key="2">
    <source>
        <dbReference type="SAM" id="Phobius"/>
    </source>
</evidence>
<dbReference type="Proteomes" id="UP001437256">
    <property type="component" value="Unassembled WGS sequence"/>
</dbReference>
<feature type="transmembrane region" description="Helical" evidence="2">
    <location>
        <begin position="143"/>
        <end position="166"/>
    </location>
</feature>
<keyword evidence="2" id="KW-1133">Transmembrane helix</keyword>
<proteinExistence type="predicted"/>
<protein>
    <submittedName>
        <fullName evidence="4">Uncharacterized protein</fullName>
    </submittedName>
</protein>
<feature type="compositionally biased region" description="Basic and acidic residues" evidence="1">
    <location>
        <begin position="228"/>
        <end position="239"/>
    </location>
</feature>
<feature type="chain" id="PRO_5046894373" evidence="3">
    <location>
        <begin position="17"/>
        <end position="262"/>
    </location>
</feature>
<keyword evidence="3" id="KW-0732">Signal</keyword>
<evidence type="ECO:0000313" key="4">
    <source>
        <dbReference type="EMBL" id="KAL0060154.1"/>
    </source>
</evidence>
<feature type="compositionally biased region" description="Basic and acidic residues" evidence="1">
    <location>
        <begin position="182"/>
        <end position="200"/>
    </location>
</feature>
<keyword evidence="2" id="KW-0472">Membrane</keyword>
<sequence length="262" mass="27864">MLTVLLLISIYQAGTAVSLYGGNFGGGDLFGFAETTGYYSIDNGESVPFKIPGSKPFSSDQNADEGWSHQHLFTTSQIGGEGEHEMAIIYSGTQTNTSPPQWMEIDYFYVANNGTQVQVNSSSPSPGPEVEGKATGSGVPVRAIVGGVVGGIFGLIALAGLAWFVMRKRESRSRNSVSSDNGHSDMADRWTSEPLPDSRIKGIGAGEGVPVDAGLANFVDMKREQREVVNEQAGHEQDSGLRYGTSPLPGATTRLPPIYTPE</sequence>
<feature type="region of interest" description="Disordered" evidence="1">
    <location>
        <begin position="172"/>
        <end position="206"/>
    </location>
</feature>
<evidence type="ECO:0000256" key="1">
    <source>
        <dbReference type="SAM" id="MobiDB-lite"/>
    </source>
</evidence>